<reference evidence="1 2" key="1">
    <citation type="submission" date="2020-07" db="EMBL/GenBank/DDBJ databases">
        <title>Spirosoma foliorum sp. nov., isolated from the leaves on the Nejang mountain Korea, Republic of.</title>
        <authorList>
            <person name="Ho H."/>
            <person name="Lee Y.-J."/>
            <person name="Nurcahyanto D.-A."/>
            <person name="Kim S.-G."/>
        </authorList>
    </citation>
    <scope>NUCLEOTIDE SEQUENCE [LARGE SCALE GENOMIC DNA]</scope>
    <source>
        <strain evidence="1 2">PL0136</strain>
    </source>
</reference>
<organism evidence="1 2">
    <name type="scientific">Spirosoma foliorum</name>
    <dbReference type="NCBI Taxonomy" id="2710596"/>
    <lineage>
        <taxon>Bacteria</taxon>
        <taxon>Pseudomonadati</taxon>
        <taxon>Bacteroidota</taxon>
        <taxon>Cytophagia</taxon>
        <taxon>Cytophagales</taxon>
        <taxon>Cytophagaceae</taxon>
        <taxon>Spirosoma</taxon>
    </lineage>
</organism>
<sequence length="65" mass="7250">MNHFYLNLWTASPILGCAKRTNSLKQPDAVRVTGSTRNTRLYLPCCRTYTTTEGVQDIAPDGFAN</sequence>
<proteinExistence type="predicted"/>
<evidence type="ECO:0000313" key="2">
    <source>
        <dbReference type="Proteomes" id="UP000515369"/>
    </source>
</evidence>
<dbReference type="EMBL" id="CP059732">
    <property type="protein sequence ID" value="QMW00796.1"/>
    <property type="molecule type" value="Genomic_DNA"/>
</dbReference>
<accession>A0A7G5GPK4</accession>
<name>A0A7G5GPK4_9BACT</name>
<protein>
    <submittedName>
        <fullName evidence="1">Uncharacterized protein</fullName>
    </submittedName>
</protein>
<dbReference type="KEGG" id="sfol:H3H32_22755"/>
<keyword evidence="2" id="KW-1185">Reference proteome</keyword>
<dbReference type="RefSeq" id="WP_182457910.1">
    <property type="nucleotide sequence ID" value="NZ_CP059732.1"/>
</dbReference>
<dbReference type="AlphaFoldDB" id="A0A7G5GPK4"/>
<dbReference type="Proteomes" id="UP000515369">
    <property type="component" value="Chromosome"/>
</dbReference>
<gene>
    <name evidence="1" type="ORF">H3H32_22755</name>
</gene>
<evidence type="ECO:0000313" key="1">
    <source>
        <dbReference type="EMBL" id="QMW00796.1"/>
    </source>
</evidence>